<evidence type="ECO:0000313" key="4">
    <source>
        <dbReference type="Proteomes" id="UP000225706"/>
    </source>
</evidence>
<organism evidence="3 4">
    <name type="scientific">Stylophora pistillata</name>
    <name type="common">Smooth cauliflower coral</name>
    <dbReference type="NCBI Taxonomy" id="50429"/>
    <lineage>
        <taxon>Eukaryota</taxon>
        <taxon>Metazoa</taxon>
        <taxon>Cnidaria</taxon>
        <taxon>Anthozoa</taxon>
        <taxon>Hexacorallia</taxon>
        <taxon>Scleractinia</taxon>
        <taxon>Astrocoeniina</taxon>
        <taxon>Pocilloporidae</taxon>
        <taxon>Stylophora</taxon>
    </lineage>
</organism>
<feature type="region of interest" description="Disordered" evidence="1">
    <location>
        <begin position="127"/>
        <end position="146"/>
    </location>
</feature>
<evidence type="ECO:0000313" key="3">
    <source>
        <dbReference type="EMBL" id="PFX14551.1"/>
    </source>
</evidence>
<keyword evidence="2" id="KW-0472">Membrane</keyword>
<keyword evidence="4" id="KW-1185">Reference proteome</keyword>
<dbReference type="AlphaFoldDB" id="A0A2B4RA77"/>
<dbReference type="Proteomes" id="UP000225706">
    <property type="component" value="Unassembled WGS sequence"/>
</dbReference>
<evidence type="ECO:0000256" key="1">
    <source>
        <dbReference type="SAM" id="MobiDB-lite"/>
    </source>
</evidence>
<dbReference type="EMBL" id="LSMT01000763">
    <property type="protein sequence ID" value="PFX14551.1"/>
    <property type="molecule type" value="Genomic_DNA"/>
</dbReference>
<comment type="caution">
    <text evidence="3">The sequence shown here is derived from an EMBL/GenBank/DDBJ whole genome shotgun (WGS) entry which is preliminary data.</text>
</comment>
<feature type="region of interest" description="Disordered" evidence="1">
    <location>
        <begin position="889"/>
        <end position="908"/>
    </location>
</feature>
<evidence type="ECO:0000256" key="2">
    <source>
        <dbReference type="SAM" id="Phobius"/>
    </source>
</evidence>
<keyword evidence="2" id="KW-1133">Transmembrane helix</keyword>
<gene>
    <name evidence="3" type="ORF">AWC38_SpisGene21282</name>
</gene>
<reference evidence="4" key="1">
    <citation type="journal article" date="2017" name="bioRxiv">
        <title>Comparative analysis of the genomes of Stylophora pistillata and Acropora digitifera provides evidence for extensive differences between species of corals.</title>
        <authorList>
            <person name="Voolstra C.R."/>
            <person name="Li Y."/>
            <person name="Liew Y.J."/>
            <person name="Baumgarten S."/>
            <person name="Zoccola D."/>
            <person name="Flot J.-F."/>
            <person name="Tambutte S."/>
            <person name="Allemand D."/>
            <person name="Aranda M."/>
        </authorList>
    </citation>
    <scope>NUCLEOTIDE SEQUENCE [LARGE SCALE GENOMIC DNA]</scope>
</reference>
<keyword evidence="2" id="KW-0812">Transmembrane</keyword>
<feature type="region of interest" description="Disordered" evidence="1">
    <location>
        <begin position="969"/>
        <end position="989"/>
    </location>
</feature>
<feature type="transmembrane region" description="Helical" evidence="2">
    <location>
        <begin position="809"/>
        <end position="832"/>
    </location>
</feature>
<feature type="region of interest" description="Disordered" evidence="1">
    <location>
        <begin position="772"/>
        <end position="792"/>
    </location>
</feature>
<dbReference type="OrthoDB" id="5981117at2759"/>
<accession>A0A2B4RA77</accession>
<feature type="compositionally biased region" description="Acidic residues" evidence="1">
    <location>
        <begin position="980"/>
        <end position="989"/>
    </location>
</feature>
<sequence>MGVVSRQSVSRRQGNTCGFYFNRSQQFKVLNLQANGQERLQPNDLCDQIQITGWKFYLNSSWTSFPADDAFGKKPHSATTFSVGNAMYERGEDNKLIIWTPGHSGTLTRPAETAAPRLPYQRLLTRTSSSTPDSATGIRPVSSPGMETDFPYQKLVRATTSLPRTAGTSSSPDSSNVVSPAKSALVEEDVFPYQELFRSTPSLKGEAPWRECGQKRLSEVESNGEGVSTTPYQTLSLQRNQLYPLDEFDGYARVEDVDPQTEDFEYDYARVEVDPVELRNLFRISHSDDTVDNTPNTCMEITIGDLSNTASIPKTIVSESSPSQSCRDDADSCTCEDVVNRKIDCCVHGNEWLNPQNLHPAASYEDLSGGRPEEYEEMGKRRSVMTVEDNEPTEIEDDNGHEYYVLEAVDECDEACEMTTLPSDPLMAVKDFSRTGVVSFDVMIDHPHQCPGIELKRWYYQLDTALWNEGPSSFFRLIHDGRSTNKWDLKWDKGLERKYHGLILSFDFHCVGQQSRLGCLLVKSKGNYSLAGSSSNPPSTVGPRHVTMVTERKDKPTGGSPGTTRQHEISCHFEALCSTVIITSRDPLSAASHENVSGSRPEEYEEMGKRRSLMMMEDHEPAETEEDNGHEYYVFKAVADKGNAFSVVRSIKRNGMGDVDSFSNPVSTCSPVECLRVIGSAGCKPGDCCICKCSPSFPNYIVHRGTCVQTEYVDPACEMTTVPTDPLMAVKDFSRTGVVSFDVEIDHPHLCPGSSSNPPSTVGPSHVTMVTERKDKPTGGSPGIKGGVDNGVREENFTGQDRGVAGKNYSVVVIGVSLSIVMGIALICVVMLRNGGPLWLKLQRRPKEPPYQEPRKPVAVGIRPMRTSVHNEFYDAGCVLSIDGQTAEAPKRGSRLGPLPPLPHTKGEPIYEEPVMVRNVGYHGLSKENKPSVAPIQPEPVHTEPIHCKPIHSLSIHGKPNQTEAIVTENPGPFYNTLEELSDTDDYDDTTECHCTEL</sequence>
<proteinExistence type="predicted"/>
<name>A0A2B4RA77_STYPI</name>
<protein>
    <submittedName>
        <fullName evidence="3">Uncharacterized protein</fullName>
    </submittedName>
</protein>
<feature type="compositionally biased region" description="Gly residues" evidence="1">
    <location>
        <begin position="780"/>
        <end position="789"/>
    </location>
</feature>